<feature type="compositionally biased region" description="Low complexity" evidence="8">
    <location>
        <begin position="422"/>
        <end position="433"/>
    </location>
</feature>
<dbReference type="GO" id="GO:0008270">
    <property type="term" value="F:zinc ion binding"/>
    <property type="evidence" value="ECO:0007669"/>
    <property type="project" value="UniProtKB-KW"/>
</dbReference>
<dbReference type="GO" id="GO:0005634">
    <property type="term" value="C:nucleus"/>
    <property type="evidence" value="ECO:0007669"/>
    <property type="project" value="UniProtKB-SubCell"/>
</dbReference>
<feature type="compositionally biased region" description="Low complexity" evidence="8">
    <location>
        <begin position="918"/>
        <end position="931"/>
    </location>
</feature>
<evidence type="ECO:0000313" key="10">
    <source>
        <dbReference type="EMBL" id="EJT80184.1"/>
    </source>
</evidence>
<reference evidence="12" key="1">
    <citation type="submission" date="2010-07" db="EMBL/GenBank/DDBJ databases">
        <title>The genome sequence of Gaeumannomyces graminis var. tritici strain R3-111a-1.</title>
        <authorList>
            <consortium name="The Broad Institute Genome Sequencing Platform"/>
            <person name="Ma L.-J."/>
            <person name="Dead R."/>
            <person name="Young S."/>
            <person name="Zeng Q."/>
            <person name="Koehrsen M."/>
            <person name="Alvarado L."/>
            <person name="Berlin A."/>
            <person name="Chapman S.B."/>
            <person name="Chen Z."/>
            <person name="Freedman E."/>
            <person name="Gellesch M."/>
            <person name="Goldberg J."/>
            <person name="Griggs A."/>
            <person name="Gujja S."/>
            <person name="Heilman E.R."/>
            <person name="Heiman D."/>
            <person name="Hepburn T."/>
            <person name="Howarth C."/>
            <person name="Jen D."/>
            <person name="Larson L."/>
            <person name="Mehta T."/>
            <person name="Neiman D."/>
            <person name="Pearson M."/>
            <person name="Roberts A."/>
            <person name="Saif S."/>
            <person name="Shea T."/>
            <person name="Shenoy N."/>
            <person name="Sisk P."/>
            <person name="Stolte C."/>
            <person name="Sykes S."/>
            <person name="Walk T."/>
            <person name="White J."/>
            <person name="Yandava C."/>
            <person name="Haas B."/>
            <person name="Nusbaum C."/>
            <person name="Birren B."/>
        </authorList>
    </citation>
    <scope>NUCLEOTIDE SEQUENCE [LARGE SCALE GENOMIC DNA]</scope>
    <source>
        <strain evidence="12">R3-111a-1</strain>
    </source>
</reference>
<name>J3NFZ4_GAET3</name>
<dbReference type="GO" id="GO:0000978">
    <property type="term" value="F:RNA polymerase II cis-regulatory region sequence-specific DNA binding"/>
    <property type="evidence" value="ECO:0007669"/>
    <property type="project" value="InterPro"/>
</dbReference>
<dbReference type="OrthoDB" id="6077919at2759"/>
<evidence type="ECO:0000313" key="11">
    <source>
        <dbReference type="EnsemblFungi" id="EJT80184"/>
    </source>
</evidence>
<dbReference type="RefSeq" id="XP_009216193.1">
    <property type="nucleotide sequence ID" value="XM_009217929.1"/>
</dbReference>
<dbReference type="SUPFAM" id="SSF57667">
    <property type="entry name" value="beta-beta-alpha zinc fingers"/>
    <property type="match status" value="1"/>
</dbReference>
<proteinExistence type="predicted"/>
<dbReference type="EMBL" id="GL385395">
    <property type="protein sequence ID" value="EJT80184.1"/>
    <property type="molecule type" value="Genomic_DNA"/>
</dbReference>
<dbReference type="PROSITE" id="PS00028">
    <property type="entry name" value="ZINC_FINGER_C2H2_1"/>
    <property type="match status" value="1"/>
</dbReference>
<evidence type="ECO:0000259" key="9">
    <source>
        <dbReference type="PROSITE" id="PS50157"/>
    </source>
</evidence>
<evidence type="ECO:0000256" key="8">
    <source>
        <dbReference type="SAM" id="MobiDB-lite"/>
    </source>
</evidence>
<keyword evidence="5" id="KW-0862">Zinc</keyword>
<feature type="compositionally biased region" description="Polar residues" evidence="8">
    <location>
        <begin position="28"/>
        <end position="56"/>
    </location>
</feature>
<evidence type="ECO:0000313" key="12">
    <source>
        <dbReference type="Proteomes" id="UP000006039"/>
    </source>
</evidence>
<dbReference type="GO" id="GO:0000981">
    <property type="term" value="F:DNA-binding transcription factor activity, RNA polymerase II-specific"/>
    <property type="evidence" value="ECO:0007669"/>
    <property type="project" value="InterPro"/>
</dbReference>
<evidence type="ECO:0000256" key="2">
    <source>
        <dbReference type="ARBA" id="ARBA00022723"/>
    </source>
</evidence>
<evidence type="ECO:0000256" key="1">
    <source>
        <dbReference type="ARBA" id="ARBA00004123"/>
    </source>
</evidence>
<keyword evidence="4 7" id="KW-0863">Zinc-finger</keyword>
<feature type="compositionally biased region" description="Low complexity" evidence="8">
    <location>
        <begin position="276"/>
        <end position="288"/>
    </location>
</feature>
<sequence length="1188" mass="127080">MASLKFIMDPEVDLPSHETIRAPASFATPLTSPAPESSAHQGHSSTSGQDHSNYYNTIDGYRININKETNTGHPPPPLTAAATTTATPDARASAAASSLLSRKRHPGLLEGAPRSPGATSSSSRHANPRPRSTTSPDSMDGHSYPPPTPMGASGRGAGVGEAPAGRGGIPRRGCIVGGMGQLDHPTRPMPPHPPTESPVRLTPITGRISRAKKGQPVHICTVCRPSKTFTRAEHLRRHQLSHRTPGFACEWPGCDRAFHRHDLLVRHQQKHEQEGDGASSGPRRGSSGMVTLTPTSTCEVPSTPNMPTPANHGSRDAAISRASPHHIGRDYGDRSSLSRQRQDPYNNGEFILSNPGSNPVPSSISTPTTLSHTGYVSHQPRVPINLNVVTQGLQDPPIHSQDGPIPDLTSTTDVSISSPWASSTDSTYSTTPSEARGHPQAAWIPSSGSPHREWLPTYHTVNDPLTVPYPFPSSPHPLVSPHPGYSVHPVSHNSHYTIMDVMGSAFSAPEDLSQSLHHQAMGVDSGSSAGVNHGGIVPRNSISLSSVGSSSPITAPTRHPGPLATPSTSLPSDNISMIHGLGRSKEVMMADPSGMGMVVSMGGGSVSMLGSAPYDLSGGGNSPGGGGFLPSQGLGGMGSCVSGPILIPSPLSKAVHSMIPTYLDAYWNHHSTAYPLAHRHMSNESGEDVLRCAMAAVGSQLLDSKEDRNKGIILHDHVVQELKLIAQWNLPIMQAIILCEYFSRFRGKKSVMRPSKRFESLYSRALNRLSSIFEHASTAHTSPHLTTDQRWRAWLDAEAHRRLLNACFSLDIHTSIYHEHHRSRDFDISEHGRVPPIPLIGRSRDLWNAQSAEEWDAILNRDPDAGVPLFIPHPDQLTPMIPEEGSASGCHGVPLNTFDRLAILDFEASRLPRRMVAGSSPSSSDGGSPTPIADESRRAGGDWSVLGDSSTGSIGLDPVDAANPDLASLDVEARISYLFPGCPVASTYLALHHTPLHDLLAVSGDSSMLPQKSPTNKPTVNNRKRLRLWVEQGQVSPASLGLNKSVVKATTYAARALLEFFGPEACLDATGGGFGVMMCKLSDYWAVYVCALICWSSGHQPGRGGEQIGSDVAVSDGEALEWLRSAAHAQPDDANAWAHIWASRGAIGVVSLARRRLEVDLNGARSRLHSDAVARLKELEQGVNWRGF</sequence>
<dbReference type="eggNOG" id="KOG1721">
    <property type="taxonomic scope" value="Eukaryota"/>
</dbReference>
<feature type="region of interest" description="Disordered" evidence="8">
    <location>
        <begin position="27"/>
        <end position="177"/>
    </location>
</feature>
<evidence type="ECO:0000256" key="5">
    <source>
        <dbReference type="ARBA" id="ARBA00022833"/>
    </source>
</evidence>
<dbReference type="AlphaFoldDB" id="J3NFZ4"/>
<feature type="region of interest" description="Disordered" evidence="8">
    <location>
        <begin position="267"/>
        <end position="374"/>
    </location>
</feature>
<evidence type="ECO:0000256" key="4">
    <source>
        <dbReference type="ARBA" id="ARBA00022771"/>
    </source>
</evidence>
<evidence type="ECO:0000256" key="3">
    <source>
        <dbReference type="ARBA" id="ARBA00022737"/>
    </source>
</evidence>
<feature type="compositionally biased region" description="Polar residues" evidence="8">
    <location>
        <begin position="565"/>
        <end position="574"/>
    </location>
</feature>
<dbReference type="PANTHER" id="PTHR40626:SF30">
    <property type="entry name" value="FINGER DOMAIN PROTEIN, PUTATIVE (AFU_ORTHOLOGUE AFUA_4G13600)-RELATED"/>
    <property type="match status" value="1"/>
</dbReference>
<dbReference type="InterPro" id="IPR007219">
    <property type="entry name" value="XnlR_reg_dom"/>
</dbReference>
<feature type="compositionally biased region" description="Polar residues" evidence="8">
    <location>
        <begin position="117"/>
        <end position="137"/>
    </location>
</feature>
<dbReference type="PROSITE" id="PS50157">
    <property type="entry name" value="ZINC_FINGER_C2H2_2"/>
    <property type="match status" value="1"/>
</dbReference>
<dbReference type="EnsemblFungi" id="EJT80184">
    <property type="protein sequence ID" value="EJT80184"/>
    <property type="gene ID" value="GGTG_00187"/>
</dbReference>
<feature type="compositionally biased region" description="Polar residues" evidence="8">
    <location>
        <begin position="354"/>
        <end position="374"/>
    </location>
</feature>
<dbReference type="STRING" id="644352.J3NFZ4"/>
<dbReference type="PANTHER" id="PTHR40626">
    <property type="entry name" value="MIP31509P"/>
    <property type="match status" value="1"/>
</dbReference>
<dbReference type="InterPro" id="IPR051059">
    <property type="entry name" value="VerF-like"/>
</dbReference>
<dbReference type="Pfam" id="PF04082">
    <property type="entry name" value="Fungal_trans"/>
    <property type="match status" value="1"/>
</dbReference>
<accession>J3NFZ4</accession>
<dbReference type="InterPro" id="IPR013087">
    <property type="entry name" value="Znf_C2H2_type"/>
</dbReference>
<dbReference type="GO" id="GO:0006351">
    <property type="term" value="P:DNA-templated transcription"/>
    <property type="evidence" value="ECO:0007669"/>
    <property type="project" value="InterPro"/>
</dbReference>
<dbReference type="Proteomes" id="UP000006039">
    <property type="component" value="Unassembled WGS sequence"/>
</dbReference>
<keyword evidence="6" id="KW-0539">Nucleus</keyword>
<reference evidence="10" key="3">
    <citation type="submission" date="2010-09" db="EMBL/GenBank/DDBJ databases">
        <title>Annotation of Gaeumannomyces graminis var. tritici R3-111a-1.</title>
        <authorList>
            <consortium name="The Broad Institute Genome Sequencing Platform"/>
            <person name="Ma L.-J."/>
            <person name="Dead R."/>
            <person name="Young S.K."/>
            <person name="Zeng Q."/>
            <person name="Gargeya S."/>
            <person name="Fitzgerald M."/>
            <person name="Haas B."/>
            <person name="Abouelleil A."/>
            <person name="Alvarado L."/>
            <person name="Arachchi H.M."/>
            <person name="Berlin A."/>
            <person name="Brown A."/>
            <person name="Chapman S.B."/>
            <person name="Chen Z."/>
            <person name="Dunbar C."/>
            <person name="Freedman E."/>
            <person name="Gearin G."/>
            <person name="Gellesch M."/>
            <person name="Goldberg J."/>
            <person name="Griggs A."/>
            <person name="Gujja S."/>
            <person name="Heiman D."/>
            <person name="Howarth C."/>
            <person name="Larson L."/>
            <person name="Lui A."/>
            <person name="MacDonald P.J.P."/>
            <person name="Mehta T."/>
            <person name="Montmayeur A."/>
            <person name="Murphy C."/>
            <person name="Neiman D."/>
            <person name="Pearson M."/>
            <person name="Priest M."/>
            <person name="Roberts A."/>
            <person name="Saif S."/>
            <person name="Shea T."/>
            <person name="Shenoy N."/>
            <person name="Sisk P."/>
            <person name="Stolte C."/>
            <person name="Sykes S."/>
            <person name="Yandava C."/>
            <person name="Wortman J."/>
            <person name="Nusbaum C."/>
            <person name="Birren B."/>
        </authorList>
    </citation>
    <scope>NUCLEOTIDE SEQUENCE</scope>
    <source>
        <strain evidence="10">R3-111a-1</strain>
    </source>
</reference>
<feature type="region of interest" description="Disordered" evidence="8">
    <location>
        <begin position="394"/>
        <end position="448"/>
    </location>
</feature>
<dbReference type="InterPro" id="IPR036236">
    <property type="entry name" value="Znf_C2H2_sf"/>
</dbReference>
<dbReference type="HOGENOM" id="CLU_003897_0_0_1"/>
<feature type="compositionally biased region" description="Low complexity" evidence="8">
    <location>
        <begin position="79"/>
        <end position="100"/>
    </location>
</feature>
<feature type="region of interest" description="Disordered" evidence="8">
    <location>
        <begin position="915"/>
        <end position="944"/>
    </location>
</feature>
<dbReference type="VEuPathDB" id="FungiDB:GGTG_00187"/>
<evidence type="ECO:0000256" key="6">
    <source>
        <dbReference type="ARBA" id="ARBA00023242"/>
    </source>
</evidence>
<evidence type="ECO:0000256" key="7">
    <source>
        <dbReference type="PROSITE-ProRule" id="PRU00042"/>
    </source>
</evidence>
<dbReference type="GO" id="GO:0000785">
    <property type="term" value="C:chromatin"/>
    <property type="evidence" value="ECO:0007669"/>
    <property type="project" value="TreeGrafter"/>
</dbReference>
<reference evidence="11" key="5">
    <citation type="submission" date="2018-04" db="UniProtKB">
        <authorList>
            <consortium name="EnsemblFungi"/>
        </authorList>
    </citation>
    <scope>IDENTIFICATION</scope>
    <source>
        <strain evidence="11">R3-111a-1</strain>
    </source>
</reference>
<keyword evidence="3" id="KW-0677">Repeat</keyword>
<dbReference type="GeneID" id="20340645"/>
<feature type="compositionally biased region" description="Polar residues" evidence="8">
    <location>
        <begin position="408"/>
        <end position="421"/>
    </location>
</feature>
<feature type="compositionally biased region" description="Polar residues" evidence="8">
    <location>
        <begin position="335"/>
        <end position="345"/>
    </location>
</feature>
<feature type="compositionally biased region" description="Gly residues" evidence="8">
    <location>
        <begin position="153"/>
        <end position="177"/>
    </location>
</feature>
<feature type="compositionally biased region" description="Polar residues" evidence="8">
    <location>
        <begin position="289"/>
        <end position="305"/>
    </location>
</feature>
<dbReference type="Gene3D" id="3.30.160.60">
    <property type="entry name" value="Classic Zinc Finger"/>
    <property type="match status" value="1"/>
</dbReference>
<organism evidence="10">
    <name type="scientific">Gaeumannomyces tritici (strain R3-111a-1)</name>
    <name type="common">Wheat and barley take-all root rot fungus</name>
    <name type="synonym">Gaeumannomyces graminis var. tritici</name>
    <dbReference type="NCBI Taxonomy" id="644352"/>
    <lineage>
        <taxon>Eukaryota</taxon>
        <taxon>Fungi</taxon>
        <taxon>Dikarya</taxon>
        <taxon>Ascomycota</taxon>
        <taxon>Pezizomycotina</taxon>
        <taxon>Sordariomycetes</taxon>
        <taxon>Sordariomycetidae</taxon>
        <taxon>Magnaporthales</taxon>
        <taxon>Magnaporthaceae</taxon>
        <taxon>Gaeumannomyces</taxon>
    </lineage>
</organism>
<reference evidence="11" key="4">
    <citation type="journal article" date="2015" name="G3 (Bethesda)">
        <title>Genome sequences of three phytopathogenic species of the Magnaporthaceae family of fungi.</title>
        <authorList>
            <person name="Okagaki L.H."/>
            <person name="Nunes C.C."/>
            <person name="Sailsbery J."/>
            <person name="Clay B."/>
            <person name="Brown D."/>
            <person name="John T."/>
            <person name="Oh Y."/>
            <person name="Young N."/>
            <person name="Fitzgerald M."/>
            <person name="Haas B.J."/>
            <person name="Zeng Q."/>
            <person name="Young S."/>
            <person name="Adiconis X."/>
            <person name="Fan L."/>
            <person name="Levin J.Z."/>
            <person name="Mitchell T.K."/>
            <person name="Okubara P.A."/>
            <person name="Farman M.L."/>
            <person name="Kohn L.M."/>
            <person name="Birren B."/>
            <person name="Ma L.-J."/>
            <person name="Dean R.A."/>
        </authorList>
    </citation>
    <scope>NUCLEOTIDE SEQUENCE</scope>
    <source>
        <strain evidence="11">R3-111a-1</strain>
    </source>
</reference>
<reference evidence="10" key="2">
    <citation type="submission" date="2010-07" db="EMBL/GenBank/DDBJ databases">
        <authorList>
            <consortium name="The Broad Institute Genome Sequencing Platform"/>
            <consortium name="Broad Institute Genome Sequencing Center for Infectious Disease"/>
            <person name="Ma L.-J."/>
            <person name="Dead R."/>
            <person name="Young S."/>
            <person name="Zeng Q."/>
            <person name="Koehrsen M."/>
            <person name="Alvarado L."/>
            <person name="Berlin A."/>
            <person name="Chapman S.B."/>
            <person name="Chen Z."/>
            <person name="Freedman E."/>
            <person name="Gellesch M."/>
            <person name="Goldberg J."/>
            <person name="Griggs A."/>
            <person name="Gujja S."/>
            <person name="Heilman E.R."/>
            <person name="Heiman D."/>
            <person name="Hepburn T."/>
            <person name="Howarth C."/>
            <person name="Jen D."/>
            <person name="Larson L."/>
            <person name="Mehta T."/>
            <person name="Neiman D."/>
            <person name="Pearson M."/>
            <person name="Roberts A."/>
            <person name="Saif S."/>
            <person name="Shea T."/>
            <person name="Shenoy N."/>
            <person name="Sisk P."/>
            <person name="Stolte C."/>
            <person name="Sykes S."/>
            <person name="Walk T."/>
            <person name="White J."/>
            <person name="Yandava C."/>
            <person name="Haas B."/>
            <person name="Nusbaum C."/>
            <person name="Birren B."/>
        </authorList>
    </citation>
    <scope>NUCLEOTIDE SEQUENCE</scope>
    <source>
        <strain evidence="10">R3-111a-1</strain>
    </source>
</reference>
<protein>
    <recommendedName>
        <fullName evidence="9">C2H2-type domain-containing protein</fullName>
    </recommendedName>
</protein>
<feature type="domain" description="C2H2-type" evidence="9">
    <location>
        <begin position="247"/>
        <end position="276"/>
    </location>
</feature>
<gene>
    <name evidence="11" type="primary">20340645</name>
    <name evidence="10" type="ORF">GGTG_00187</name>
</gene>
<keyword evidence="2" id="KW-0479">Metal-binding</keyword>
<dbReference type="SMART" id="SM00355">
    <property type="entry name" value="ZnF_C2H2"/>
    <property type="match status" value="2"/>
</dbReference>
<feature type="compositionally biased region" description="Low complexity" evidence="8">
    <location>
        <begin position="541"/>
        <end position="551"/>
    </location>
</feature>
<comment type="subcellular location">
    <subcellularLocation>
        <location evidence="1">Nucleus</location>
    </subcellularLocation>
</comment>
<keyword evidence="12" id="KW-1185">Reference proteome</keyword>
<feature type="region of interest" description="Disordered" evidence="8">
    <location>
        <begin position="523"/>
        <end position="574"/>
    </location>
</feature>